<keyword evidence="3" id="KW-1185">Reference proteome</keyword>
<keyword evidence="1" id="KW-0812">Transmembrane</keyword>
<evidence type="ECO:0000313" key="3">
    <source>
        <dbReference type="Proteomes" id="UP000002710"/>
    </source>
</evidence>
<dbReference type="eggNOG" id="ENOG5032UI7">
    <property type="taxonomic scope" value="Bacteria"/>
</dbReference>
<keyword evidence="1" id="KW-0472">Membrane</keyword>
<dbReference type="InterPro" id="IPR007404">
    <property type="entry name" value="YdjM-like"/>
</dbReference>
<protein>
    <recommendedName>
        <fullName evidence="4">Membrane-bound metal-dependent hydrolase</fullName>
    </recommendedName>
</protein>
<dbReference type="EMBL" id="CP000112">
    <property type="protein sequence ID" value="ABB38242.2"/>
    <property type="molecule type" value="Genomic_DNA"/>
</dbReference>
<dbReference type="KEGG" id="dde:Dde_1443"/>
<dbReference type="STRING" id="207559.Dde_1443"/>
<evidence type="ECO:0008006" key="4">
    <source>
        <dbReference type="Google" id="ProtNLM"/>
    </source>
</evidence>
<gene>
    <name evidence="2" type="ordered locus">Dde_1443</name>
</gene>
<evidence type="ECO:0000313" key="2">
    <source>
        <dbReference type="EMBL" id="ABB38242.2"/>
    </source>
</evidence>
<dbReference type="Proteomes" id="UP000002710">
    <property type="component" value="Chromosome"/>
</dbReference>
<sequence length="149" mass="16059">MPGYKAHLAGGAAVSGGALGGLLYCDIISASPLTLAALFSVALLATMFPDTDTESKGQNLFYAIMATVDVVLILNKEYEWAALLGLFAMLPALGKHRGWTHSWWAMLIVPLPLILLPMAFYHTPWEASMPFYLAAVTGYGTHLVLDALF</sequence>
<dbReference type="RefSeq" id="WP_011367411.1">
    <property type="nucleotide sequence ID" value="NC_007519.1"/>
</dbReference>
<accession>Q312A4</accession>
<reference evidence="2 3" key="1">
    <citation type="journal article" date="2011" name="J. Bacteriol.">
        <title>Complete genome sequence and updated annotation of Desulfovibrio alaskensis G20.</title>
        <authorList>
            <person name="Hauser L.J."/>
            <person name="Land M.L."/>
            <person name="Brown S.D."/>
            <person name="Larimer F."/>
            <person name="Keller K.L."/>
            <person name="Rapp-Giles B.J."/>
            <person name="Price M.N."/>
            <person name="Lin M."/>
            <person name="Bruce D.C."/>
            <person name="Detter J.C."/>
            <person name="Tapia R."/>
            <person name="Han C.S."/>
            <person name="Goodwin L.A."/>
            <person name="Cheng J.F."/>
            <person name="Pitluck S."/>
            <person name="Copeland A."/>
            <person name="Lucas S."/>
            <person name="Nolan M."/>
            <person name="Lapidus A.L."/>
            <person name="Palumbo A.V."/>
            <person name="Wall J.D."/>
        </authorList>
    </citation>
    <scope>NUCLEOTIDE SEQUENCE [LARGE SCALE GENOMIC DNA]</scope>
    <source>
        <strain evidence="3">ATCC BAA 1058 / DSM 17464 / G20</strain>
    </source>
</reference>
<feature type="transmembrane region" description="Helical" evidence="1">
    <location>
        <begin position="32"/>
        <end position="48"/>
    </location>
</feature>
<feature type="transmembrane region" description="Helical" evidence="1">
    <location>
        <begin position="102"/>
        <end position="123"/>
    </location>
</feature>
<evidence type="ECO:0000256" key="1">
    <source>
        <dbReference type="SAM" id="Phobius"/>
    </source>
</evidence>
<keyword evidence="1" id="KW-1133">Transmembrane helix</keyword>
<organism evidence="2 3">
    <name type="scientific">Oleidesulfovibrio alaskensis (strain ATCC BAA-1058 / DSM 17464 / G20)</name>
    <name type="common">Desulfovibrio alaskensis</name>
    <dbReference type="NCBI Taxonomy" id="207559"/>
    <lineage>
        <taxon>Bacteria</taxon>
        <taxon>Pseudomonadati</taxon>
        <taxon>Thermodesulfobacteriota</taxon>
        <taxon>Desulfovibrionia</taxon>
        <taxon>Desulfovibrionales</taxon>
        <taxon>Desulfovibrionaceae</taxon>
        <taxon>Oleidesulfovibrio</taxon>
    </lineage>
</organism>
<dbReference type="AlphaFoldDB" id="Q312A4"/>
<dbReference type="Pfam" id="PF04307">
    <property type="entry name" value="YdjM"/>
    <property type="match status" value="1"/>
</dbReference>
<dbReference type="HOGENOM" id="CLU_1746663_0_0_7"/>
<proteinExistence type="predicted"/>
<name>Q312A4_OLEA2</name>